<dbReference type="STRING" id="333673.A0A3M0KVD8"/>
<proteinExistence type="predicted"/>
<name>A0A3M0KVD8_HIRRU</name>
<organism evidence="1 2">
    <name type="scientific">Hirundo rustica rustica</name>
    <dbReference type="NCBI Taxonomy" id="333673"/>
    <lineage>
        <taxon>Eukaryota</taxon>
        <taxon>Metazoa</taxon>
        <taxon>Chordata</taxon>
        <taxon>Craniata</taxon>
        <taxon>Vertebrata</taxon>
        <taxon>Euteleostomi</taxon>
        <taxon>Archelosauria</taxon>
        <taxon>Archosauria</taxon>
        <taxon>Dinosauria</taxon>
        <taxon>Saurischia</taxon>
        <taxon>Theropoda</taxon>
        <taxon>Coelurosauria</taxon>
        <taxon>Aves</taxon>
        <taxon>Neognathae</taxon>
        <taxon>Neoaves</taxon>
        <taxon>Telluraves</taxon>
        <taxon>Australaves</taxon>
        <taxon>Passeriformes</taxon>
        <taxon>Sylvioidea</taxon>
        <taxon>Hirundinidae</taxon>
        <taxon>Hirundo</taxon>
    </lineage>
</organism>
<comment type="caution">
    <text evidence="1">The sequence shown here is derived from an EMBL/GenBank/DDBJ whole genome shotgun (WGS) entry which is preliminary data.</text>
</comment>
<dbReference type="Proteomes" id="UP000269221">
    <property type="component" value="Unassembled WGS sequence"/>
</dbReference>
<dbReference type="EMBL" id="QRBI01000102">
    <property type="protein sequence ID" value="RMC16661.1"/>
    <property type="molecule type" value="Genomic_DNA"/>
</dbReference>
<dbReference type="SUPFAM" id="SSF51695">
    <property type="entry name" value="PLC-like phosphodiesterases"/>
    <property type="match status" value="1"/>
</dbReference>
<dbReference type="GO" id="GO:0006629">
    <property type="term" value="P:lipid metabolic process"/>
    <property type="evidence" value="ECO:0007669"/>
    <property type="project" value="InterPro"/>
</dbReference>
<gene>
    <name evidence="1" type="ORF">DUI87_06600</name>
</gene>
<keyword evidence="2" id="KW-1185">Reference proteome</keyword>
<sequence length="165" mass="17486">MLLSLWQVEMLLQKAGGITGGGSAFSCGGAVVVAGAGPQEILPHQSVTGFTPTILAMRGCCLVPPSSKDVEKSAGFRCSFEGQCCTGLARSDLANYNPGQRSCSRMKTVPQEVRALPAMMEWVRTQKAGESGVNIITADFVELGDFISTVIKLNYSMDEGEDDTT</sequence>
<evidence type="ECO:0000313" key="2">
    <source>
        <dbReference type="Proteomes" id="UP000269221"/>
    </source>
</evidence>
<dbReference type="AlphaFoldDB" id="A0A3M0KVD8"/>
<dbReference type="OrthoDB" id="1046782at2759"/>
<evidence type="ECO:0000313" key="1">
    <source>
        <dbReference type="EMBL" id="RMC16661.1"/>
    </source>
</evidence>
<dbReference type="GO" id="GO:0008081">
    <property type="term" value="F:phosphoric diester hydrolase activity"/>
    <property type="evidence" value="ECO:0007669"/>
    <property type="project" value="InterPro"/>
</dbReference>
<dbReference type="InterPro" id="IPR017946">
    <property type="entry name" value="PLC-like_Pdiesterase_TIM-brl"/>
</dbReference>
<protein>
    <submittedName>
        <fullName evidence="1">Uncharacterized protein</fullName>
    </submittedName>
</protein>
<accession>A0A3M0KVD8</accession>
<reference evidence="1 2" key="1">
    <citation type="submission" date="2018-07" db="EMBL/GenBank/DDBJ databases">
        <title>A high quality draft genome assembly of the barn swallow (H. rustica rustica).</title>
        <authorList>
            <person name="Formenti G."/>
            <person name="Chiara M."/>
            <person name="Poveda L."/>
            <person name="Francoijs K.-J."/>
            <person name="Bonisoli-Alquati A."/>
            <person name="Canova L."/>
            <person name="Gianfranceschi L."/>
            <person name="Horner D.S."/>
            <person name="Saino N."/>
        </authorList>
    </citation>
    <scope>NUCLEOTIDE SEQUENCE [LARGE SCALE GENOMIC DNA]</scope>
    <source>
        <strain evidence="1">Chelidonia</strain>
        <tissue evidence="1">Blood</tissue>
    </source>
</reference>